<feature type="transmembrane region" description="Helical" evidence="1">
    <location>
        <begin position="66"/>
        <end position="85"/>
    </location>
</feature>
<feature type="transmembrane region" description="Helical" evidence="1">
    <location>
        <begin position="247"/>
        <end position="267"/>
    </location>
</feature>
<feature type="transmembrane region" description="Helical" evidence="1">
    <location>
        <begin position="279"/>
        <end position="305"/>
    </location>
</feature>
<evidence type="ECO:0008006" key="4">
    <source>
        <dbReference type="Google" id="ProtNLM"/>
    </source>
</evidence>
<dbReference type="EMBL" id="BJVI01000002">
    <property type="protein sequence ID" value="GEL16477.1"/>
    <property type="molecule type" value="Genomic_DNA"/>
</dbReference>
<gene>
    <name evidence="2" type="ORF">PA7_03140</name>
</gene>
<evidence type="ECO:0000313" key="2">
    <source>
        <dbReference type="EMBL" id="GEL16477.1"/>
    </source>
</evidence>
<feature type="transmembrane region" description="Helical" evidence="1">
    <location>
        <begin position="439"/>
        <end position="463"/>
    </location>
</feature>
<evidence type="ECO:0000313" key="3">
    <source>
        <dbReference type="Proteomes" id="UP000321328"/>
    </source>
</evidence>
<comment type="caution">
    <text evidence="2">The sequence shown here is derived from an EMBL/GenBank/DDBJ whole genome shotgun (WGS) entry which is preliminary data.</text>
</comment>
<keyword evidence="1" id="KW-1133">Transmembrane helix</keyword>
<dbReference type="RefSeq" id="WP_051232147.1">
    <property type="nucleotide sequence ID" value="NZ_AUII01000002.1"/>
</dbReference>
<sequence length="656" mass="68888">MVSAQLAHGAWVVFVYLVVLWTPGLALAHALRARGWTLIGVAPLVTYGVAGVVGPLAALAGVPWSATTYLTGTAVLVLAAAGLALRRPRSRSSDAAGWSTAAHLGVAGVLTLAAMVGGAVIARAMSDLAAVPQDWDALFHANGIRYLSDTGDSSLYGMSTVNWFEPGTAVFYPNAYHLLGAVVYQLTGASIPAVLNAHTLLIPGLTALALVVLIRRLGGRAVLAGGTAIVVVGLSALYDMLWRGPLLPYATAVALTPLVVVMLFDLVDATSVRDRVRCGGLVAVGLAGLVCLQPASLFGAVLFGAPAFLQRWWIRPRLVVSDAPLVILAGIAAAVLTTMQLTAGLGSAGDLDAMDWPADLPPKAALGEFLTFSHAAATPQVWIVVAVLAGLLAYRRLGDLRWIGAVAAAFGMLFLVAASSDAPWANSITRFWWNDRWRLIGPAAIALAVVAGHGLAETQRWIVTAAGRMRRRDRSGPPRRLAIAGHATVAVSVLTVFAVLTGGLYLNRNTTRMAVSFAPGPALTPDEVVGLHVLADMARPGARVLNDRGDGTAWMYALTGLHPVAGHYNAAKVGPEATLLAERFNQYPHDPAVRAVVGQLGIRYVILSESFLRPEAHRQPGLVGLDDAAWLERVYHNSDVVIYRIKSDVAAGSSGD</sequence>
<dbReference type="OrthoDB" id="3251757at2"/>
<protein>
    <recommendedName>
        <fullName evidence="4">Copper-transporting ATPase</fullName>
    </recommendedName>
</protein>
<dbReference type="STRING" id="1123024.GCA_000423625_00568"/>
<accession>A0A511CVJ8</accession>
<proteinExistence type="predicted"/>
<feature type="transmembrane region" description="Helical" evidence="1">
    <location>
        <begin position="369"/>
        <end position="394"/>
    </location>
</feature>
<feature type="transmembrane region" description="Helical" evidence="1">
    <location>
        <begin position="35"/>
        <end position="60"/>
    </location>
</feature>
<feature type="transmembrane region" description="Helical" evidence="1">
    <location>
        <begin position="400"/>
        <end position="418"/>
    </location>
</feature>
<dbReference type="InterPro" id="IPR046671">
    <property type="entry name" value="DUF6541"/>
</dbReference>
<keyword evidence="3" id="KW-1185">Reference proteome</keyword>
<feature type="transmembrane region" description="Helical" evidence="1">
    <location>
        <begin position="483"/>
        <end position="506"/>
    </location>
</feature>
<evidence type="ECO:0000256" key="1">
    <source>
        <dbReference type="SAM" id="Phobius"/>
    </source>
</evidence>
<dbReference type="Proteomes" id="UP000321328">
    <property type="component" value="Unassembled WGS sequence"/>
</dbReference>
<feature type="transmembrane region" description="Helical" evidence="1">
    <location>
        <begin position="325"/>
        <end position="348"/>
    </location>
</feature>
<feature type="transmembrane region" description="Helical" evidence="1">
    <location>
        <begin position="221"/>
        <end position="241"/>
    </location>
</feature>
<reference evidence="2 3" key="1">
    <citation type="submission" date="2019-07" db="EMBL/GenBank/DDBJ databases">
        <title>Whole genome shotgun sequence of Pseudonocardia asaccharolytica NBRC 16224.</title>
        <authorList>
            <person name="Hosoyama A."/>
            <person name="Uohara A."/>
            <person name="Ohji S."/>
            <person name="Ichikawa N."/>
        </authorList>
    </citation>
    <scope>NUCLEOTIDE SEQUENCE [LARGE SCALE GENOMIC DNA]</scope>
    <source>
        <strain evidence="2 3">NBRC 16224</strain>
    </source>
</reference>
<name>A0A511CVJ8_9PSEU</name>
<keyword evidence="1" id="KW-0812">Transmembrane</keyword>
<dbReference type="AlphaFoldDB" id="A0A511CVJ8"/>
<feature type="transmembrane region" description="Helical" evidence="1">
    <location>
        <begin position="193"/>
        <end position="214"/>
    </location>
</feature>
<organism evidence="2 3">
    <name type="scientific">Pseudonocardia asaccharolytica DSM 44247 = NBRC 16224</name>
    <dbReference type="NCBI Taxonomy" id="1123024"/>
    <lineage>
        <taxon>Bacteria</taxon>
        <taxon>Bacillati</taxon>
        <taxon>Actinomycetota</taxon>
        <taxon>Actinomycetes</taxon>
        <taxon>Pseudonocardiales</taxon>
        <taxon>Pseudonocardiaceae</taxon>
        <taxon>Pseudonocardia</taxon>
    </lineage>
</organism>
<feature type="transmembrane region" description="Helical" evidence="1">
    <location>
        <begin position="97"/>
        <end position="122"/>
    </location>
</feature>
<keyword evidence="1" id="KW-0472">Membrane</keyword>
<dbReference type="Pfam" id="PF20176">
    <property type="entry name" value="DUF6541"/>
    <property type="match status" value="1"/>
</dbReference>
<feature type="transmembrane region" description="Helical" evidence="1">
    <location>
        <begin position="6"/>
        <end position="28"/>
    </location>
</feature>